<dbReference type="EC" id="1.5.1.5" evidence="12"/>
<evidence type="ECO:0000256" key="12">
    <source>
        <dbReference type="HAMAP-Rule" id="MF_01576"/>
    </source>
</evidence>
<proteinExistence type="inferred from homology"/>
<keyword evidence="6 12" id="KW-0378">Hydrolase</keyword>
<dbReference type="EMBL" id="BCMF01000007">
    <property type="protein sequence ID" value="GAW99611.1"/>
    <property type="molecule type" value="Genomic_DNA"/>
</dbReference>
<evidence type="ECO:0000256" key="5">
    <source>
        <dbReference type="ARBA" id="ARBA00022755"/>
    </source>
</evidence>
<dbReference type="PANTHER" id="PTHR48099">
    <property type="entry name" value="C-1-TETRAHYDROFOLATE SYNTHASE, CYTOPLASMIC-RELATED"/>
    <property type="match status" value="1"/>
</dbReference>
<dbReference type="PRINTS" id="PR00085">
    <property type="entry name" value="THFDHDRGNASE"/>
</dbReference>
<comment type="similarity">
    <text evidence="12">Belongs to the tetrahydrofolate dehydrogenase/cyclohydrolase family.</text>
</comment>
<keyword evidence="10 12" id="KW-0486">Methionine biosynthesis</keyword>
<dbReference type="CDD" id="cd01080">
    <property type="entry name" value="NAD_bind_m-THF_DH_Cyclohyd"/>
    <property type="match status" value="1"/>
</dbReference>
<dbReference type="GO" id="GO:0004488">
    <property type="term" value="F:methylenetetrahydrofolate dehydrogenase (NADP+) activity"/>
    <property type="evidence" value="ECO:0007669"/>
    <property type="project" value="UniProtKB-UniRule"/>
</dbReference>
<dbReference type="GO" id="GO:0009086">
    <property type="term" value="P:methionine biosynthetic process"/>
    <property type="evidence" value="ECO:0007669"/>
    <property type="project" value="UniProtKB-KW"/>
</dbReference>
<dbReference type="GO" id="GO:0005829">
    <property type="term" value="C:cytosol"/>
    <property type="evidence" value="ECO:0007669"/>
    <property type="project" value="TreeGrafter"/>
</dbReference>
<comment type="pathway">
    <text evidence="1 12">One-carbon metabolism; tetrahydrofolate interconversion.</text>
</comment>
<feature type="domain" description="Tetrahydrofolate dehydrogenase/cyclohydrolase NAD(P)-binding" evidence="14">
    <location>
        <begin position="138"/>
        <end position="279"/>
    </location>
</feature>
<dbReference type="InterPro" id="IPR020631">
    <property type="entry name" value="THF_DH/CycHdrlase_NAD-bd_dom"/>
</dbReference>
<evidence type="ECO:0000256" key="2">
    <source>
        <dbReference type="ARBA" id="ARBA00011738"/>
    </source>
</evidence>
<evidence type="ECO:0000256" key="11">
    <source>
        <dbReference type="ARBA" id="ARBA00023268"/>
    </source>
</evidence>
<protein>
    <recommendedName>
        <fullName evidence="12">Bifunctional protein FolD</fullName>
    </recommendedName>
    <domain>
        <recommendedName>
            <fullName evidence="12">Methylenetetrahydrofolate dehydrogenase</fullName>
            <ecNumber evidence="12">1.5.1.5</ecNumber>
        </recommendedName>
    </domain>
    <domain>
        <recommendedName>
            <fullName evidence="12">Methenyltetrahydrofolate cyclohydrolase</fullName>
            <ecNumber evidence="12">3.5.4.9</ecNumber>
        </recommendedName>
    </domain>
</protein>
<keyword evidence="16" id="KW-1185">Reference proteome</keyword>
<dbReference type="SUPFAM" id="SSF51735">
    <property type="entry name" value="NAD(P)-binding Rossmann-fold domains"/>
    <property type="match status" value="1"/>
</dbReference>
<evidence type="ECO:0000256" key="4">
    <source>
        <dbReference type="ARBA" id="ARBA00022605"/>
    </source>
</evidence>
<comment type="subunit">
    <text evidence="2 12">Homodimer.</text>
</comment>
<keyword evidence="5 12" id="KW-0658">Purine biosynthesis</keyword>
<dbReference type="HAMAP" id="MF_01576">
    <property type="entry name" value="THF_DHG_CYH"/>
    <property type="match status" value="1"/>
</dbReference>
<evidence type="ECO:0000256" key="7">
    <source>
        <dbReference type="ARBA" id="ARBA00022857"/>
    </source>
</evidence>
<dbReference type="InterPro" id="IPR046346">
    <property type="entry name" value="Aminoacid_DH-like_N_sf"/>
</dbReference>
<dbReference type="EC" id="3.5.4.9" evidence="12"/>
<dbReference type="InterPro" id="IPR000672">
    <property type="entry name" value="THF_DH/CycHdrlase"/>
</dbReference>
<evidence type="ECO:0000256" key="9">
    <source>
        <dbReference type="ARBA" id="ARBA00023102"/>
    </source>
</evidence>
<dbReference type="GO" id="GO:0006164">
    <property type="term" value="P:purine nucleotide biosynthetic process"/>
    <property type="evidence" value="ECO:0007669"/>
    <property type="project" value="UniProtKB-KW"/>
</dbReference>
<dbReference type="InterPro" id="IPR020630">
    <property type="entry name" value="THF_DH/CycHdrlase_cat_dom"/>
</dbReference>
<gene>
    <name evidence="15" type="primary">folD_1</name>
    <name evidence="12" type="synonym">folD</name>
    <name evidence="15" type="ORF">IWT30_01581</name>
</gene>
<dbReference type="PROSITE" id="PS00767">
    <property type="entry name" value="THF_DHG_CYH_2"/>
    <property type="match status" value="1"/>
</dbReference>
<comment type="catalytic activity">
    <reaction evidence="12">
        <text>(6R)-5,10-methenyltetrahydrofolate + H2O = (6R)-10-formyltetrahydrofolate + H(+)</text>
        <dbReference type="Rhea" id="RHEA:23700"/>
        <dbReference type="ChEBI" id="CHEBI:15377"/>
        <dbReference type="ChEBI" id="CHEBI:15378"/>
        <dbReference type="ChEBI" id="CHEBI:57455"/>
        <dbReference type="ChEBI" id="CHEBI:195366"/>
        <dbReference type="EC" id="3.5.4.9"/>
    </reaction>
</comment>
<keyword evidence="3 12" id="KW-0554">One-carbon metabolism</keyword>
<sequence length="289" mass="31231">MIIDGKKLSNQLDNSMKAEVAALRESGIEPKLVVIIVGNDPASQIYVRNKHHKAIKLGITSIIERRPQDFTQPELLTLIDQYNRDESVHGILVQLPLPKQIDESAIIRAIAIEKDVDGFSPENVGKLFNNSHDHYPVSCTPKGIMTMLAHYNIDPEGQHAVIVGDSNIVGRPMGALLLNAGATVTYTHILTKDLSSYTRTADILIVATGVAHLIKAADIKPGATVIDVGMDRDENGKLVGDVDYDHAKDVAGAITPVPGGVGPMTITSLMQQTLELAKVANNRTLETVK</sequence>
<dbReference type="PANTHER" id="PTHR48099:SF5">
    <property type="entry name" value="C-1-TETRAHYDROFOLATE SYNTHASE, CYTOPLASMIC"/>
    <property type="match status" value="1"/>
</dbReference>
<dbReference type="GO" id="GO:0035999">
    <property type="term" value="P:tetrahydrofolate interconversion"/>
    <property type="evidence" value="ECO:0007669"/>
    <property type="project" value="UniProtKB-UniRule"/>
</dbReference>
<evidence type="ECO:0000256" key="1">
    <source>
        <dbReference type="ARBA" id="ARBA00004777"/>
    </source>
</evidence>
<evidence type="ECO:0000313" key="15">
    <source>
        <dbReference type="EMBL" id="GAW99611.1"/>
    </source>
</evidence>
<dbReference type="Pfam" id="PF02882">
    <property type="entry name" value="THF_DHG_CYH_C"/>
    <property type="match status" value="1"/>
</dbReference>
<dbReference type="FunFam" id="3.40.50.10860:FF:000005">
    <property type="entry name" value="C-1-tetrahydrofolate synthase, cytoplasmic, putative"/>
    <property type="match status" value="1"/>
</dbReference>
<accession>A0A1Z5IDC1</accession>
<dbReference type="AlphaFoldDB" id="A0A1Z5IDC1"/>
<evidence type="ECO:0000256" key="6">
    <source>
        <dbReference type="ARBA" id="ARBA00022801"/>
    </source>
</evidence>
<dbReference type="SUPFAM" id="SSF53223">
    <property type="entry name" value="Aminoacid dehydrogenase-like, N-terminal domain"/>
    <property type="match status" value="1"/>
</dbReference>
<evidence type="ECO:0000259" key="14">
    <source>
        <dbReference type="Pfam" id="PF02882"/>
    </source>
</evidence>
<comment type="caution">
    <text evidence="12">Lacks conserved residue(s) required for the propagation of feature annotation.</text>
</comment>
<dbReference type="Pfam" id="PF00763">
    <property type="entry name" value="THF_DHG_CYH"/>
    <property type="match status" value="1"/>
</dbReference>
<evidence type="ECO:0000259" key="13">
    <source>
        <dbReference type="Pfam" id="PF00763"/>
    </source>
</evidence>
<keyword evidence="8 12" id="KW-0560">Oxidoreductase</keyword>
<evidence type="ECO:0000256" key="10">
    <source>
        <dbReference type="ARBA" id="ARBA00023167"/>
    </source>
</evidence>
<keyword evidence="7 12" id="KW-0521">NADP</keyword>
<dbReference type="Gene3D" id="3.40.50.10860">
    <property type="entry name" value="Leucine Dehydrogenase, chain A, domain 1"/>
    <property type="match status" value="1"/>
</dbReference>
<keyword evidence="4 12" id="KW-0028">Amino-acid biosynthesis</keyword>
<feature type="domain" description="Tetrahydrofolate dehydrogenase/cyclohydrolase catalytic" evidence="13">
    <location>
        <begin position="3"/>
        <end position="117"/>
    </location>
</feature>
<evidence type="ECO:0000313" key="16">
    <source>
        <dbReference type="Proteomes" id="UP000198374"/>
    </source>
</evidence>
<dbReference type="Proteomes" id="UP000198374">
    <property type="component" value="Unassembled WGS sequence"/>
</dbReference>
<evidence type="ECO:0000256" key="8">
    <source>
        <dbReference type="ARBA" id="ARBA00023002"/>
    </source>
</evidence>
<dbReference type="GO" id="GO:0004477">
    <property type="term" value="F:methenyltetrahydrofolate cyclohydrolase activity"/>
    <property type="evidence" value="ECO:0007669"/>
    <property type="project" value="UniProtKB-UniRule"/>
</dbReference>
<name>A0A1Z5IDC1_9LACO</name>
<evidence type="ECO:0000256" key="3">
    <source>
        <dbReference type="ARBA" id="ARBA00022563"/>
    </source>
</evidence>
<dbReference type="GO" id="GO:0000105">
    <property type="term" value="P:L-histidine biosynthetic process"/>
    <property type="evidence" value="ECO:0007669"/>
    <property type="project" value="UniProtKB-KW"/>
</dbReference>
<comment type="catalytic activity">
    <reaction evidence="12">
        <text>(6R)-5,10-methylene-5,6,7,8-tetrahydrofolate + NADP(+) = (6R)-5,10-methenyltetrahydrofolate + NADPH</text>
        <dbReference type="Rhea" id="RHEA:22812"/>
        <dbReference type="ChEBI" id="CHEBI:15636"/>
        <dbReference type="ChEBI" id="CHEBI:57455"/>
        <dbReference type="ChEBI" id="CHEBI:57783"/>
        <dbReference type="ChEBI" id="CHEBI:58349"/>
        <dbReference type="EC" id="1.5.1.5"/>
    </reaction>
</comment>
<dbReference type="InterPro" id="IPR036291">
    <property type="entry name" value="NAD(P)-bd_dom_sf"/>
</dbReference>
<comment type="function">
    <text evidence="12">Catalyzes the oxidation of 5,10-methylenetetrahydrofolate to 5,10-methenyltetrahydrofolate and then the hydrolysis of 5,10-methenyltetrahydrofolate to 10-formyltetrahydrofolate.</text>
</comment>
<comment type="caution">
    <text evidence="15">The sequence shown here is derived from an EMBL/GenBank/DDBJ whole genome shotgun (WGS) entry which is preliminary data.</text>
</comment>
<dbReference type="InterPro" id="IPR020867">
    <property type="entry name" value="THF_DH/CycHdrlase_CS"/>
</dbReference>
<keyword evidence="11 12" id="KW-0511">Multifunctional enzyme</keyword>
<dbReference type="UniPathway" id="UPA00193"/>
<dbReference type="FunFam" id="3.40.50.720:FF:000094">
    <property type="entry name" value="Bifunctional protein FolD"/>
    <property type="match status" value="1"/>
</dbReference>
<reference evidence="15 16" key="1">
    <citation type="submission" date="2015-11" db="EMBL/GenBank/DDBJ databases">
        <title>Draft genome sequences of new species of the genus Lactobacillus isolated from orchardgrass silage.</title>
        <authorList>
            <person name="Tohno M."/>
            <person name="Tanizawa Y."/>
            <person name="Arita M."/>
        </authorList>
    </citation>
    <scope>NUCLEOTIDE SEQUENCE [LARGE SCALE GENOMIC DNA]</scope>
    <source>
        <strain evidence="15 16">IWT30</strain>
    </source>
</reference>
<dbReference type="PROSITE" id="PS00766">
    <property type="entry name" value="THF_DHG_CYH_1"/>
    <property type="match status" value="1"/>
</dbReference>
<feature type="binding site" evidence="12">
    <location>
        <begin position="164"/>
        <end position="166"/>
    </location>
    <ligand>
        <name>NADP(+)</name>
        <dbReference type="ChEBI" id="CHEBI:58349"/>
    </ligand>
</feature>
<keyword evidence="9 12" id="KW-0368">Histidine biosynthesis</keyword>
<organism evidence="15 16">
    <name type="scientific">Secundilactobacillus mixtipabuli</name>
    <dbReference type="NCBI Taxonomy" id="1435342"/>
    <lineage>
        <taxon>Bacteria</taxon>
        <taxon>Bacillati</taxon>
        <taxon>Bacillota</taxon>
        <taxon>Bacilli</taxon>
        <taxon>Lactobacillales</taxon>
        <taxon>Lactobacillaceae</taxon>
        <taxon>Secundilactobacillus</taxon>
    </lineage>
</organism>
<feature type="binding site" evidence="12">
    <location>
        <position position="189"/>
    </location>
    <ligand>
        <name>NADP(+)</name>
        <dbReference type="ChEBI" id="CHEBI:58349"/>
    </ligand>
</feature>
<dbReference type="Gene3D" id="3.40.50.720">
    <property type="entry name" value="NAD(P)-binding Rossmann-like Domain"/>
    <property type="match status" value="1"/>
</dbReference>